<feature type="region of interest" description="Disordered" evidence="7">
    <location>
        <begin position="713"/>
        <end position="733"/>
    </location>
</feature>
<name>A0AAN6JLX6_9BASI</name>
<feature type="region of interest" description="Disordered" evidence="7">
    <location>
        <begin position="79"/>
        <end position="102"/>
    </location>
</feature>
<evidence type="ECO:0000256" key="6">
    <source>
        <dbReference type="ARBA" id="ARBA00047984"/>
    </source>
</evidence>
<dbReference type="InterPro" id="IPR014001">
    <property type="entry name" value="Helicase_ATP-bd"/>
</dbReference>
<dbReference type="PROSITE" id="PS51192">
    <property type="entry name" value="HELICASE_ATP_BIND_1"/>
    <property type="match status" value="1"/>
</dbReference>
<evidence type="ECO:0000256" key="7">
    <source>
        <dbReference type="SAM" id="MobiDB-lite"/>
    </source>
</evidence>
<feature type="compositionally biased region" description="Basic and acidic residues" evidence="7">
    <location>
        <begin position="553"/>
        <end position="564"/>
    </location>
</feature>
<evidence type="ECO:0000256" key="4">
    <source>
        <dbReference type="ARBA" id="ARBA00022806"/>
    </source>
</evidence>
<feature type="compositionally biased region" description="Low complexity" evidence="7">
    <location>
        <begin position="800"/>
        <end position="820"/>
    </location>
</feature>
<dbReference type="Gene3D" id="3.40.50.300">
    <property type="entry name" value="P-loop containing nucleotide triphosphate hydrolases"/>
    <property type="match status" value="2"/>
</dbReference>
<keyword evidence="10" id="KW-1185">Reference proteome</keyword>
<dbReference type="InterPro" id="IPR001650">
    <property type="entry name" value="Helicase_C-like"/>
</dbReference>
<feature type="region of interest" description="Disordered" evidence="7">
    <location>
        <begin position="800"/>
        <end position="868"/>
    </location>
</feature>
<dbReference type="InterPro" id="IPR006311">
    <property type="entry name" value="TAT_signal"/>
</dbReference>
<dbReference type="GO" id="GO:0003724">
    <property type="term" value="F:RNA helicase activity"/>
    <property type="evidence" value="ECO:0007669"/>
    <property type="project" value="UniProtKB-EC"/>
</dbReference>
<feature type="region of interest" description="Disordered" evidence="7">
    <location>
        <begin position="888"/>
        <end position="909"/>
    </location>
</feature>
<feature type="region of interest" description="Disordered" evidence="7">
    <location>
        <begin position="369"/>
        <end position="423"/>
    </location>
</feature>
<dbReference type="EC" id="3.6.4.13" evidence="1"/>
<dbReference type="GO" id="GO:0003676">
    <property type="term" value="F:nucleic acid binding"/>
    <property type="evidence" value="ECO:0007669"/>
    <property type="project" value="InterPro"/>
</dbReference>
<feature type="region of interest" description="Disordered" evidence="7">
    <location>
        <begin position="302"/>
        <end position="322"/>
    </location>
</feature>
<evidence type="ECO:0000313" key="9">
    <source>
        <dbReference type="EMBL" id="KAK0537814.1"/>
    </source>
</evidence>
<evidence type="ECO:0000256" key="3">
    <source>
        <dbReference type="ARBA" id="ARBA00022801"/>
    </source>
</evidence>
<evidence type="ECO:0000256" key="1">
    <source>
        <dbReference type="ARBA" id="ARBA00012552"/>
    </source>
</evidence>
<feature type="compositionally biased region" description="Low complexity" evidence="7">
    <location>
        <begin position="716"/>
        <end position="727"/>
    </location>
</feature>
<comment type="catalytic activity">
    <reaction evidence="6">
        <text>ATP + H2O = ADP + phosphate + H(+)</text>
        <dbReference type="Rhea" id="RHEA:13065"/>
        <dbReference type="ChEBI" id="CHEBI:15377"/>
        <dbReference type="ChEBI" id="CHEBI:15378"/>
        <dbReference type="ChEBI" id="CHEBI:30616"/>
        <dbReference type="ChEBI" id="CHEBI:43474"/>
        <dbReference type="ChEBI" id="CHEBI:456216"/>
        <dbReference type="EC" id="3.6.4.13"/>
    </reaction>
</comment>
<dbReference type="AlphaFoldDB" id="A0AAN6JLX6"/>
<dbReference type="SUPFAM" id="SSF52540">
    <property type="entry name" value="P-loop containing nucleoside triphosphate hydrolases"/>
    <property type="match status" value="1"/>
</dbReference>
<reference evidence="9" key="1">
    <citation type="journal article" date="2023" name="PhytoFront">
        <title>Draft Genome Resources of Seven Strains of Tilletia horrida, Causal Agent of Kernel Smut of Rice.</title>
        <authorList>
            <person name="Khanal S."/>
            <person name="Antony Babu S."/>
            <person name="Zhou X.G."/>
        </authorList>
    </citation>
    <scope>NUCLEOTIDE SEQUENCE</scope>
    <source>
        <strain evidence="9">TX3</strain>
    </source>
</reference>
<sequence>MHRVTAAGARRAASSTAAAAAVAAAGTGAGATPAVRARFDSLPAAASLSPGLLDMLHAQLGPKAKPTHVQELCLNHFFPPQRRSSSRSSKKQSPTNALWLKQDAQGPSETLIAAETGSGKTLAYLLPLLNHLKATDEHDTAAAAADTSLNDEDDDEPMRHLVQPRAIILAPTHELARQLAASAKNMCHIDKLKVLCLSSGGWLDHLRAGVAQLTQQDRLLASLAGGVGVAREDEEEKEEEEEEAAAGRMYMHPDIIVSTPSRLLSTLANARQVNSMIDDAAAVAELRSNRGVLSPQTRAALREAQRGHAEGKGKGRVRERDDRQPLISLARVRSIVIDEADVLLAPDFGPSTRAVLHLARREQQRLDPSIATLAPVPAEPGQASSSKLTLEDITAPPHNPKRDTKASALEQLDEPSASSSSSSFPFDLVLATATIPTSLAGYLRSTHPNITTLASNRLHKLPSRLKADFVDPGGNKLAAVARQIRMALSEPGSAPASEGSSSSSNKVLIFMNRAKSVEILSKYLTENGISNVAISSSIGTRSKNSNAHIKTFLRERKLSDKRDTSASPSSNISQQETPSSAAAEEEEEEAGAADSHSPEQRGGEASSASTPAPRVLITTSLLSRGLDFDPSVSHVLLPDRIAYSTSGFGARRLASGALPGDASSSAGAGTVGLASASATGINELELLHRAGRAARAGSAGKVVIFDKRAALSPGFGSSSSSSASGGRSARGGGRMQMVRNKAGKYVPKAAAPLRKAVRGLLVSKLSRPPSAPGAGAGSAGSYSFAPKAGAARGAPASLQTAAAGAKQKQRAAAETASASAPQWKSTVRATRPLPSAPSSAFIKHRPRAVAASSSSTLPDARASAAAPRLQIKKKNGKITGVSVLGAATARTSAKRGAGGRSGRSSNARR</sequence>
<dbReference type="EMBL" id="JAPDMQ010000054">
    <property type="protein sequence ID" value="KAK0537814.1"/>
    <property type="molecule type" value="Genomic_DNA"/>
</dbReference>
<organism evidence="9 10">
    <name type="scientific">Tilletia horrida</name>
    <dbReference type="NCBI Taxonomy" id="155126"/>
    <lineage>
        <taxon>Eukaryota</taxon>
        <taxon>Fungi</taxon>
        <taxon>Dikarya</taxon>
        <taxon>Basidiomycota</taxon>
        <taxon>Ustilaginomycotina</taxon>
        <taxon>Exobasidiomycetes</taxon>
        <taxon>Tilletiales</taxon>
        <taxon>Tilletiaceae</taxon>
        <taxon>Tilletia</taxon>
    </lineage>
</organism>
<feature type="domain" description="Helicase ATP-binding" evidence="8">
    <location>
        <begin position="101"/>
        <end position="453"/>
    </location>
</feature>
<keyword evidence="4 9" id="KW-0347">Helicase</keyword>
<keyword evidence="2" id="KW-0547">Nucleotide-binding</keyword>
<proteinExistence type="predicted"/>
<evidence type="ECO:0000313" key="10">
    <source>
        <dbReference type="Proteomes" id="UP001176521"/>
    </source>
</evidence>
<dbReference type="InterPro" id="IPR011545">
    <property type="entry name" value="DEAD/DEAH_box_helicase_dom"/>
</dbReference>
<evidence type="ECO:0000259" key="8">
    <source>
        <dbReference type="PROSITE" id="PS51192"/>
    </source>
</evidence>
<evidence type="ECO:0000256" key="5">
    <source>
        <dbReference type="ARBA" id="ARBA00022840"/>
    </source>
</evidence>
<evidence type="ECO:0000256" key="2">
    <source>
        <dbReference type="ARBA" id="ARBA00022741"/>
    </source>
</evidence>
<comment type="caution">
    <text evidence="9">The sequence shown here is derived from an EMBL/GenBank/DDBJ whole genome shotgun (WGS) entry which is preliminary data.</text>
</comment>
<keyword evidence="5" id="KW-0067">ATP-binding</keyword>
<dbReference type="InterPro" id="IPR027417">
    <property type="entry name" value="P-loop_NTPase"/>
</dbReference>
<feature type="region of interest" description="Disordered" evidence="7">
    <location>
        <begin position="553"/>
        <end position="612"/>
    </location>
</feature>
<dbReference type="GO" id="GO:0016787">
    <property type="term" value="F:hydrolase activity"/>
    <property type="evidence" value="ECO:0007669"/>
    <property type="project" value="UniProtKB-KW"/>
</dbReference>
<dbReference type="GO" id="GO:0005524">
    <property type="term" value="F:ATP binding"/>
    <property type="evidence" value="ECO:0007669"/>
    <property type="project" value="UniProtKB-KW"/>
</dbReference>
<dbReference type="PANTHER" id="PTHR47960">
    <property type="entry name" value="DEAD-BOX ATP-DEPENDENT RNA HELICASE 50"/>
    <property type="match status" value="1"/>
</dbReference>
<keyword evidence="3 9" id="KW-0378">Hydrolase</keyword>
<dbReference type="Proteomes" id="UP001176521">
    <property type="component" value="Unassembled WGS sequence"/>
</dbReference>
<dbReference type="SMART" id="SM00487">
    <property type="entry name" value="DEXDc"/>
    <property type="match status" value="1"/>
</dbReference>
<dbReference type="PROSITE" id="PS51318">
    <property type="entry name" value="TAT"/>
    <property type="match status" value="1"/>
</dbReference>
<dbReference type="SMART" id="SM00490">
    <property type="entry name" value="HELICc"/>
    <property type="match status" value="1"/>
</dbReference>
<dbReference type="Pfam" id="PF00270">
    <property type="entry name" value="DEAD"/>
    <property type="match status" value="1"/>
</dbReference>
<feature type="compositionally biased region" description="Polar residues" evidence="7">
    <location>
        <begin position="565"/>
        <end position="580"/>
    </location>
</feature>
<gene>
    <name evidence="9" type="primary">MRH4</name>
    <name evidence="9" type="ORF">OC842_001505</name>
</gene>
<protein>
    <recommendedName>
        <fullName evidence="1">RNA helicase</fullName>
        <ecNumber evidence="1">3.6.4.13</ecNumber>
    </recommendedName>
</protein>
<accession>A0AAN6JLX6</accession>